<dbReference type="Pfam" id="PF24917">
    <property type="entry name" value="BLTP3A_B"/>
    <property type="match status" value="1"/>
</dbReference>
<organism evidence="3 4">
    <name type="scientific">Meloidogyne floridensis</name>
    <dbReference type="NCBI Taxonomy" id="298350"/>
    <lineage>
        <taxon>Eukaryota</taxon>
        <taxon>Metazoa</taxon>
        <taxon>Ecdysozoa</taxon>
        <taxon>Nematoda</taxon>
        <taxon>Chromadorea</taxon>
        <taxon>Rhabditida</taxon>
        <taxon>Tylenchina</taxon>
        <taxon>Tylenchomorpha</taxon>
        <taxon>Tylenchoidea</taxon>
        <taxon>Meloidogynidae</taxon>
        <taxon>Meloidogyninae</taxon>
        <taxon>Meloidogyne</taxon>
    </lineage>
</organism>
<reference evidence="4" key="1">
    <citation type="submission" date="2022-11" db="UniProtKB">
        <authorList>
            <consortium name="WormBaseParasite"/>
        </authorList>
    </citation>
    <scope>IDENTIFICATION</scope>
</reference>
<name>A0A915P453_9BILA</name>
<evidence type="ECO:0000313" key="4">
    <source>
        <dbReference type="WBParaSite" id="scf7180000423808.g11658"/>
    </source>
</evidence>
<protein>
    <submittedName>
        <fullName evidence="4">SMP-LTD domain-containing protein</fullName>
    </submittedName>
</protein>
<feature type="compositionally biased region" description="Polar residues" evidence="2">
    <location>
        <begin position="174"/>
        <end position="183"/>
    </location>
</feature>
<dbReference type="Proteomes" id="UP000887560">
    <property type="component" value="Unplaced"/>
</dbReference>
<evidence type="ECO:0000313" key="3">
    <source>
        <dbReference type="Proteomes" id="UP000887560"/>
    </source>
</evidence>
<evidence type="ECO:0000256" key="2">
    <source>
        <dbReference type="SAM" id="MobiDB-lite"/>
    </source>
</evidence>
<sequence>MDSNTRLRFERIWPQLVSANVVIRIEDLIIQAISERNTKKEDIAYLIEVNQSLKNRMPQPLSFAHLEITSYNFPATDSYPVPPNSVYLMLAPFVLIPDTKSIRWLIYAFENILNSFEAPQHFIIKQDNSNDKQVEIRIEMIMPKIMLNPDNLTLTAPTLNNKKEDEEETKRKFSSSNNNQDKQQPLPPPPTTINSPIFPKRFFIHLTTILFSNYTLLSDTDINIQLKFPQVLKSKAQRYSTLNFIKFVENLCFNNSIGEEKNNVGEEEKEEYLMLQTILRRIEESDKIKNLICDNQNEEWYFSVPTLWVDCDFGPNTWELPLINDLNIFGSLNCLIDREGKIKGNCVQIEPRSNIDVVIDHFQYVQIEKLGDLITELIDQINSDRQFFAKHQIDNFHNSIPISIYLHCKKINLHLVLPPGLSPSPYDNNYNFDLFTPLEVYPSSSETSSHAINYEAPNSPSLSQQTTNTKLLIYPQQMTTTKSSTSLVNSSLNEKQTPKSVQQQQIHPKSARGSLTTATETSLGNYGKAIKTVSSLPRVCDVLNENVCQTDKKQQQKIINYMGQTFSSPSSDFCRMSTTTPGDLESNFDETISITSVSTEQICFDSILNDREESEIFDEDEEGIVEAEEANEEEEEDFCENKQQQLKQQQNNKNNLQILRLKEKFFGREINCFDVIIEDFNFYLNSNDGNTKAFGFAKRKESSSSNTIDETLSPTKINEESEEILELINPMDIAQLKIELNSVGKESNLKEPTKRFPIKIRLGEVFIEKGTNSNIGE</sequence>
<dbReference type="InterPro" id="IPR026728">
    <property type="entry name" value="BLTP3A/B"/>
</dbReference>
<feature type="region of interest" description="Disordered" evidence="2">
    <location>
        <begin position="156"/>
        <end position="191"/>
    </location>
</feature>
<proteinExistence type="predicted"/>
<evidence type="ECO:0000256" key="1">
    <source>
        <dbReference type="SAM" id="Coils"/>
    </source>
</evidence>
<dbReference type="WBParaSite" id="scf7180000423808.g11658">
    <property type="protein sequence ID" value="scf7180000423808.g11658"/>
    <property type="gene ID" value="scf7180000423808.g11658"/>
</dbReference>
<feature type="coiled-coil region" evidence="1">
    <location>
        <begin position="617"/>
        <end position="659"/>
    </location>
</feature>
<feature type="compositionally biased region" description="Basic and acidic residues" evidence="2">
    <location>
        <begin position="161"/>
        <end position="171"/>
    </location>
</feature>
<dbReference type="PANTHER" id="PTHR22774:SF11">
    <property type="entry name" value="CHOREIN N-TERMINAL DOMAIN-CONTAINING PROTEIN"/>
    <property type="match status" value="1"/>
</dbReference>
<dbReference type="PANTHER" id="PTHR22774">
    <property type="entry name" value="CHOREIN N-TERMINAL DOMAIN-CONTAINING PROTEIN"/>
    <property type="match status" value="1"/>
</dbReference>
<keyword evidence="1" id="KW-0175">Coiled coil</keyword>
<feature type="region of interest" description="Disordered" evidence="2">
    <location>
        <begin position="493"/>
        <end position="517"/>
    </location>
</feature>
<accession>A0A915P453</accession>
<keyword evidence="3" id="KW-1185">Reference proteome</keyword>
<dbReference type="AlphaFoldDB" id="A0A915P453"/>